<proteinExistence type="predicted"/>
<feature type="domain" description="N-acetyltransferase" evidence="1">
    <location>
        <begin position="17"/>
        <end position="172"/>
    </location>
</feature>
<dbReference type="RefSeq" id="WP_073128712.1">
    <property type="nucleotide sequence ID" value="NZ_FQZA01000006.1"/>
</dbReference>
<dbReference type="Gene3D" id="3.40.630.30">
    <property type="match status" value="1"/>
</dbReference>
<gene>
    <name evidence="2" type="ORF">SAMN04488012_10681</name>
</gene>
<keyword evidence="2" id="KW-0808">Transferase</keyword>
<dbReference type="InterPro" id="IPR000182">
    <property type="entry name" value="GNAT_dom"/>
</dbReference>
<evidence type="ECO:0000313" key="3">
    <source>
        <dbReference type="Proteomes" id="UP000184040"/>
    </source>
</evidence>
<keyword evidence="3" id="KW-1185">Reference proteome</keyword>
<dbReference type="PANTHER" id="PTHR43792">
    <property type="entry name" value="GNAT FAMILY, PUTATIVE (AFU_ORTHOLOGUE AFUA_3G00765)-RELATED-RELATED"/>
    <property type="match status" value="1"/>
</dbReference>
<dbReference type="Pfam" id="PF13302">
    <property type="entry name" value="Acetyltransf_3"/>
    <property type="match status" value="1"/>
</dbReference>
<name>A0A1M6HNJ6_9RHOB</name>
<sequence length="174" mass="18992">MSLHAHITGPTLTTERLTLRQPVMDDFGPFAAYYGSDDAGWVGGPLDDRTAYRWFSAMAGHWTLKGYGWFWVDERDSGASVGFVGPHFPPHVDDIEIGWVIYPQAQGRGFGHEAAIAARDWTVKTLGPERLVSYIDPGNAPSKALARKLGATTDGTRAAHDAGCEVWQHPLEAA</sequence>
<accession>A0A1M6HNJ6</accession>
<dbReference type="GO" id="GO:0016747">
    <property type="term" value="F:acyltransferase activity, transferring groups other than amino-acyl groups"/>
    <property type="evidence" value="ECO:0007669"/>
    <property type="project" value="InterPro"/>
</dbReference>
<dbReference type="Proteomes" id="UP000184040">
    <property type="component" value="Unassembled WGS sequence"/>
</dbReference>
<organism evidence="2 3">
    <name type="scientific">Palleronia salina</name>
    <dbReference type="NCBI Taxonomy" id="313368"/>
    <lineage>
        <taxon>Bacteria</taxon>
        <taxon>Pseudomonadati</taxon>
        <taxon>Pseudomonadota</taxon>
        <taxon>Alphaproteobacteria</taxon>
        <taxon>Rhodobacterales</taxon>
        <taxon>Roseobacteraceae</taxon>
        <taxon>Palleronia</taxon>
    </lineage>
</organism>
<dbReference type="EMBL" id="FQZA01000006">
    <property type="protein sequence ID" value="SHJ23714.1"/>
    <property type="molecule type" value="Genomic_DNA"/>
</dbReference>
<dbReference type="PROSITE" id="PS51186">
    <property type="entry name" value="GNAT"/>
    <property type="match status" value="1"/>
</dbReference>
<evidence type="ECO:0000259" key="1">
    <source>
        <dbReference type="PROSITE" id="PS51186"/>
    </source>
</evidence>
<dbReference type="InterPro" id="IPR051531">
    <property type="entry name" value="N-acetyltransferase"/>
</dbReference>
<dbReference type="STRING" id="313368.SAMN04488012_10681"/>
<reference evidence="2 3" key="1">
    <citation type="submission" date="2016-11" db="EMBL/GenBank/DDBJ databases">
        <authorList>
            <person name="Jaros S."/>
            <person name="Januszkiewicz K."/>
            <person name="Wedrychowicz H."/>
        </authorList>
    </citation>
    <scope>NUCLEOTIDE SEQUENCE [LARGE SCALE GENOMIC DNA]</scope>
    <source>
        <strain evidence="2 3">DSM 26892</strain>
    </source>
</reference>
<dbReference type="InterPro" id="IPR016181">
    <property type="entry name" value="Acyl_CoA_acyltransferase"/>
</dbReference>
<dbReference type="AlphaFoldDB" id="A0A1M6HNJ6"/>
<protein>
    <submittedName>
        <fullName evidence="2">Protein N-acetyltransferase, RimJ/RimL family</fullName>
    </submittedName>
</protein>
<evidence type="ECO:0000313" key="2">
    <source>
        <dbReference type="EMBL" id="SHJ23714.1"/>
    </source>
</evidence>
<dbReference type="PANTHER" id="PTHR43792:SF1">
    <property type="entry name" value="N-ACETYLTRANSFERASE DOMAIN-CONTAINING PROTEIN"/>
    <property type="match status" value="1"/>
</dbReference>
<dbReference type="SUPFAM" id="SSF55729">
    <property type="entry name" value="Acyl-CoA N-acyltransferases (Nat)"/>
    <property type="match status" value="1"/>
</dbReference>